<dbReference type="PANTHER" id="PTHR10334">
    <property type="entry name" value="CYSTEINE-RICH SECRETORY PROTEIN-RELATED"/>
    <property type="match status" value="1"/>
</dbReference>
<evidence type="ECO:0000313" key="5">
    <source>
        <dbReference type="Proteomes" id="UP000094527"/>
    </source>
</evidence>
<evidence type="ECO:0000313" key="4">
    <source>
        <dbReference type="EMBL" id="ODM99598.1"/>
    </source>
</evidence>
<dbReference type="PRINTS" id="PR00837">
    <property type="entry name" value="V5TPXLIKE"/>
</dbReference>
<reference evidence="4 5" key="1">
    <citation type="journal article" date="2016" name="Genome Biol. Evol.">
        <title>Gene Family Evolution Reflects Adaptation to Soil Environmental Stressors in the Genome of the Collembolan Orchesella cincta.</title>
        <authorList>
            <person name="Faddeeva-Vakhrusheva A."/>
            <person name="Derks M.F."/>
            <person name="Anvar S.Y."/>
            <person name="Agamennone V."/>
            <person name="Suring W."/>
            <person name="Smit S."/>
            <person name="van Straalen N.M."/>
            <person name="Roelofs D."/>
        </authorList>
    </citation>
    <scope>NUCLEOTIDE SEQUENCE [LARGE SCALE GENOMIC DNA]</scope>
    <source>
        <tissue evidence="4">Mixed pool</tissue>
    </source>
</reference>
<keyword evidence="5" id="KW-1185">Reference proteome</keyword>
<keyword evidence="2" id="KW-0732">Signal</keyword>
<comment type="caution">
    <text evidence="4">The sequence shown here is derived from an EMBL/GenBank/DDBJ whole genome shotgun (WGS) entry which is preliminary data.</text>
</comment>
<accession>A0A1D2N2V8</accession>
<dbReference type="PRINTS" id="PR00838">
    <property type="entry name" value="V5ALLERGEN"/>
</dbReference>
<dbReference type="InterPro" id="IPR035940">
    <property type="entry name" value="CAP_sf"/>
</dbReference>
<dbReference type="Proteomes" id="UP000094527">
    <property type="component" value="Unassembled WGS sequence"/>
</dbReference>
<dbReference type="OrthoDB" id="6366898at2759"/>
<dbReference type="CDD" id="cd05382">
    <property type="entry name" value="CAP_GAPR1-like"/>
    <property type="match status" value="1"/>
</dbReference>
<dbReference type="SUPFAM" id="SSF55797">
    <property type="entry name" value="PR-1-like"/>
    <property type="match status" value="1"/>
</dbReference>
<dbReference type="InterPro" id="IPR034113">
    <property type="entry name" value="SCP_GAPR1-like"/>
</dbReference>
<dbReference type="InterPro" id="IPR001283">
    <property type="entry name" value="CRISP-related"/>
</dbReference>
<evidence type="ECO:0000259" key="3">
    <source>
        <dbReference type="SMART" id="SM00198"/>
    </source>
</evidence>
<feature type="signal peptide" evidence="2">
    <location>
        <begin position="1"/>
        <end position="20"/>
    </location>
</feature>
<proteinExistence type="predicted"/>
<evidence type="ECO:0000256" key="2">
    <source>
        <dbReference type="SAM" id="SignalP"/>
    </source>
</evidence>
<gene>
    <name evidence="4" type="ORF">Ocin01_07077</name>
</gene>
<protein>
    <submittedName>
        <fullName evidence="4">Golgi-associated plant pathogenesis-related protein 1</fullName>
    </submittedName>
</protein>
<dbReference type="EMBL" id="LJIJ01000269">
    <property type="protein sequence ID" value="ODM99598.1"/>
    <property type="molecule type" value="Genomic_DNA"/>
</dbReference>
<evidence type="ECO:0000256" key="1">
    <source>
        <dbReference type="SAM" id="MobiDB-lite"/>
    </source>
</evidence>
<feature type="chain" id="PRO_5008904950" evidence="2">
    <location>
        <begin position="21"/>
        <end position="326"/>
    </location>
</feature>
<dbReference type="AlphaFoldDB" id="A0A1D2N2V8"/>
<dbReference type="STRING" id="48709.A0A1D2N2V8"/>
<dbReference type="Gene3D" id="3.40.33.10">
    <property type="entry name" value="CAP"/>
    <property type="match status" value="1"/>
</dbReference>
<feature type="domain" description="SCP" evidence="3">
    <location>
        <begin position="161"/>
        <end position="315"/>
    </location>
</feature>
<name>A0A1D2N2V8_ORCCI</name>
<dbReference type="Pfam" id="PF00188">
    <property type="entry name" value="CAP"/>
    <property type="match status" value="1"/>
</dbReference>
<sequence>MARFAVLALCAVTVLSGTSAESPVKYGMTMSTRAYDAVCWYVNLKQFPNTNSNGFMSCQGQAQSVVSQISSDDDAKQYFGPWMIQLAMTGLPDDWPTICNDYLTDSAKTPPSDEKDALNDADPNDYPFKGFAYCMMNKLRSKFGEKAIKAVEDEMTHRTKDWRKTLLDRDNEFRARHGVPAFTMDSGLNSAAQTWAETMANACNLYHSENDDPGRQWHGAGTGESIAEGGSNPDSTAPAKAVSAYLASDMWYEEIKNYPYPQGHTSGDGLFEKIGHFTQTVWKNTKYVGYGYAFSQSCGNWFIAGRYSPAGNGDGEFQANVLPPKN</sequence>
<dbReference type="InterPro" id="IPR014044">
    <property type="entry name" value="CAP_dom"/>
</dbReference>
<feature type="region of interest" description="Disordered" evidence="1">
    <location>
        <begin position="210"/>
        <end position="235"/>
    </location>
</feature>
<organism evidence="4 5">
    <name type="scientific">Orchesella cincta</name>
    <name type="common">Springtail</name>
    <name type="synonym">Podura cincta</name>
    <dbReference type="NCBI Taxonomy" id="48709"/>
    <lineage>
        <taxon>Eukaryota</taxon>
        <taxon>Metazoa</taxon>
        <taxon>Ecdysozoa</taxon>
        <taxon>Arthropoda</taxon>
        <taxon>Hexapoda</taxon>
        <taxon>Collembola</taxon>
        <taxon>Entomobryomorpha</taxon>
        <taxon>Entomobryoidea</taxon>
        <taxon>Orchesellidae</taxon>
        <taxon>Orchesellinae</taxon>
        <taxon>Orchesella</taxon>
    </lineage>
</organism>
<dbReference type="InterPro" id="IPR002413">
    <property type="entry name" value="V5_allergen-like"/>
</dbReference>
<dbReference type="SMART" id="SM00198">
    <property type="entry name" value="SCP"/>
    <property type="match status" value="1"/>
</dbReference>